<organism evidence="6 7">
    <name type="scientific">Phytophthora sojae (strain P6497)</name>
    <name type="common">Soybean stem and root rot agent</name>
    <name type="synonym">Phytophthora megasperma f. sp. glycines</name>
    <dbReference type="NCBI Taxonomy" id="1094619"/>
    <lineage>
        <taxon>Eukaryota</taxon>
        <taxon>Sar</taxon>
        <taxon>Stramenopiles</taxon>
        <taxon>Oomycota</taxon>
        <taxon>Peronosporomycetes</taxon>
        <taxon>Peronosporales</taxon>
        <taxon>Peronosporaceae</taxon>
        <taxon>Phytophthora</taxon>
    </lineage>
</organism>
<dbReference type="KEGG" id="psoj:PHYSODRAFT_309144"/>
<keyword evidence="4" id="KW-0812">Transmembrane</keyword>
<name>G4YMB5_PHYSP</name>
<keyword evidence="4" id="KW-0472">Membrane</keyword>
<reference evidence="6 7" key="1">
    <citation type="journal article" date="2006" name="Science">
        <title>Phytophthora genome sequences uncover evolutionary origins and mechanisms of pathogenesis.</title>
        <authorList>
            <person name="Tyler B.M."/>
            <person name="Tripathy S."/>
            <person name="Zhang X."/>
            <person name="Dehal P."/>
            <person name="Jiang R.H."/>
            <person name="Aerts A."/>
            <person name="Arredondo F.D."/>
            <person name="Baxter L."/>
            <person name="Bensasson D."/>
            <person name="Beynon J.L."/>
            <person name="Chapman J."/>
            <person name="Damasceno C.M."/>
            <person name="Dorrance A.E."/>
            <person name="Dou D."/>
            <person name="Dickerman A.W."/>
            <person name="Dubchak I.L."/>
            <person name="Garbelotto M."/>
            <person name="Gijzen M."/>
            <person name="Gordon S.G."/>
            <person name="Govers F."/>
            <person name="Grunwald N.J."/>
            <person name="Huang W."/>
            <person name="Ivors K.L."/>
            <person name="Jones R.W."/>
            <person name="Kamoun S."/>
            <person name="Krampis K."/>
            <person name="Lamour K.H."/>
            <person name="Lee M.K."/>
            <person name="McDonald W.H."/>
            <person name="Medina M."/>
            <person name="Meijer H.J."/>
            <person name="Nordberg E.K."/>
            <person name="Maclean D.J."/>
            <person name="Ospina-Giraldo M.D."/>
            <person name="Morris P.F."/>
            <person name="Phuntumart V."/>
            <person name="Putnam N.H."/>
            <person name="Rash S."/>
            <person name="Rose J.K."/>
            <person name="Sakihama Y."/>
            <person name="Salamov A.A."/>
            <person name="Savidor A."/>
            <person name="Scheuring C.F."/>
            <person name="Smith B.M."/>
            <person name="Sobral B.W."/>
            <person name="Terry A."/>
            <person name="Torto-Alalibo T.A."/>
            <person name="Win J."/>
            <person name="Xu Z."/>
            <person name="Zhang H."/>
            <person name="Grigoriev I.V."/>
            <person name="Rokhsar D.S."/>
            <person name="Boore J.L."/>
        </authorList>
    </citation>
    <scope>NUCLEOTIDE SEQUENCE [LARGE SCALE GENOMIC DNA]</scope>
    <source>
        <strain evidence="6 7">P6497</strain>
    </source>
</reference>
<evidence type="ECO:0000313" key="7">
    <source>
        <dbReference type="Proteomes" id="UP000002640"/>
    </source>
</evidence>
<dbReference type="Pfam" id="PF20147">
    <property type="entry name" value="Crinkler"/>
    <property type="match status" value="1"/>
</dbReference>
<keyword evidence="4" id="KW-1133">Transmembrane helix</keyword>
<feature type="transmembrane region" description="Helical" evidence="4">
    <location>
        <begin position="206"/>
        <end position="229"/>
    </location>
</feature>
<dbReference type="GO" id="GO:0005576">
    <property type="term" value="C:extracellular region"/>
    <property type="evidence" value="ECO:0007669"/>
    <property type="project" value="UniProtKB-SubCell"/>
</dbReference>
<evidence type="ECO:0000256" key="2">
    <source>
        <dbReference type="ARBA" id="ARBA00004613"/>
    </source>
</evidence>
<accession>G4YMB5</accession>
<dbReference type="GO" id="GO:0043657">
    <property type="term" value="C:host cell"/>
    <property type="evidence" value="ECO:0007669"/>
    <property type="project" value="UniProtKB-SubCell"/>
</dbReference>
<comment type="subcellular location">
    <subcellularLocation>
        <location evidence="1">Host cell</location>
    </subcellularLocation>
    <subcellularLocation>
        <location evidence="2">Secreted</location>
    </subcellularLocation>
</comment>
<dbReference type="RefSeq" id="XP_009515520.1">
    <property type="nucleotide sequence ID" value="XM_009517225.1"/>
</dbReference>
<evidence type="ECO:0000256" key="3">
    <source>
        <dbReference type="ARBA" id="ARBA00022525"/>
    </source>
</evidence>
<evidence type="ECO:0000259" key="5">
    <source>
        <dbReference type="Pfam" id="PF20147"/>
    </source>
</evidence>
<protein>
    <recommendedName>
        <fullName evidence="5">Crinkler effector protein N-terminal domain-containing protein</fullName>
    </recommendedName>
</protein>
<feature type="domain" description="Crinkler effector protein N-terminal" evidence="5">
    <location>
        <begin position="4"/>
        <end position="99"/>
    </location>
</feature>
<dbReference type="OMA" id="MEDDICF"/>
<dbReference type="EMBL" id="JH159151">
    <property type="protein sequence ID" value="EGZ28245.1"/>
    <property type="molecule type" value="Genomic_DNA"/>
</dbReference>
<keyword evidence="7" id="KW-1185">Reference proteome</keyword>
<evidence type="ECO:0000256" key="1">
    <source>
        <dbReference type="ARBA" id="ARBA00004340"/>
    </source>
</evidence>
<sequence>MVGTAFPVTVKGTDRVWELQKTIKNEAVEIFGDFNAAQLRLYLAKNDSGQWLSAAEVQAIENGDARPARSLLARGHLASMSQLVGILKGRDANSVHILVPAPSKSSEIEVEPDIAGKRKRSEQSFGEVEKIGVSAEEWKFLFDILRQKRQAGPGAQLVFSGFVATQTLHEFCKGFGGFPSSYFVRQEGLVLWGLVMRILSKREKRVVLVGSAGVGKSCFVMLVSLYVALVEKKKVLVVRRLRGFSEASAVVYLDGAKGSCIRMANLTSAKIASLPDRKEFQDAFVLIDGYSRKEAGHLFGLLPFQLIASPMEDDICFDDSACAVVLPGWQHSDLLQYAESKPDDWKRSTGFGHEQQKTVKELVEAQYFYSGGSLRNFLKHREDVKNGIDSICGIVENAQSVDLESLHQAGLQVSESYDRVRRHYVLDPNDEDHYWHVCHWLTQVDCGYAFKRIGRFMDWENLIGNYECAQKARSGFCGAAYEQCFHGALHQATKWYPVQMVNVVVNFDPTCSNQRYDRIELGGQSVQCEGTCRTEDKCYAHMPKLAPGTYWHPECVEFPFVDAVVICEATLRGSSMKEKIVACVSTTVGDRKIFQPELWRKLKEAIDENDSIPTSVPRVFVIVGPDASTCKRFTLVDAPAPDEHMVCCFDPPKFPRKPALPY</sequence>
<evidence type="ECO:0000256" key="4">
    <source>
        <dbReference type="SAM" id="Phobius"/>
    </source>
</evidence>
<dbReference type="Proteomes" id="UP000002640">
    <property type="component" value="Unassembled WGS sequence"/>
</dbReference>
<gene>
    <name evidence="6" type="ORF">PHYSODRAFT_309144</name>
</gene>
<dbReference type="GeneID" id="20643110"/>
<keyword evidence="3" id="KW-0964">Secreted</keyword>
<evidence type="ECO:0000313" key="6">
    <source>
        <dbReference type="EMBL" id="EGZ28245.1"/>
    </source>
</evidence>
<dbReference type="AlphaFoldDB" id="G4YMB5"/>
<dbReference type="InParanoid" id="G4YMB5"/>
<proteinExistence type="predicted"/>
<dbReference type="InterPro" id="IPR045379">
    <property type="entry name" value="Crinkler_N"/>
</dbReference>